<reference evidence="3 4" key="1">
    <citation type="submission" date="2019-06" db="EMBL/GenBank/DDBJ databases">
        <title>A chromosomal-level reference genome of Carpinus fangiana (Coryloideae, Betulaceae).</title>
        <authorList>
            <person name="Yang X."/>
            <person name="Wang Z."/>
            <person name="Zhang L."/>
            <person name="Hao G."/>
            <person name="Liu J."/>
            <person name="Yang Y."/>
        </authorList>
    </citation>
    <scope>NUCLEOTIDE SEQUENCE [LARGE SCALE GENOMIC DNA]</scope>
    <source>
        <strain evidence="3">Cfa_2016G</strain>
        <tissue evidence="3">Leaf</tissue>
    </source>
</reference>
<evidence type="ECO:0000313" key="3">
    <source>
        <dbReference type="EMBL" id="KAE8098462.1"/>
    </source>
</evidence>
<keyword evidence="1" id="KW-0811">Translocation</keyword>
<sequence>MTLAKMKKTAQESIVACRYSLEKLNLGPRKKLLVLGLGGLLCHRVYRRDRSRTTFGKPDASYGNFFVYKRPYCEEFMKFCLEKSFTDVLILSNLYWQVDGIWKSALNCIMKGLRSKLLFAWDQEQCTDSGFKALENKRKPIFLKELKKLHNRRIQYSASNTLLIDDNPYKALLNPII</sequence>
<dbReference type="Pfam" id="PF03031">
    <property type="entry name" value="NIF"/>
    <property type="match status" value="1"/>
</dbReference>
<dbReference type="EMBL" id="CM017327">
    <property type="protein sequence ID" value="KAE8098462.1"/>
    <property type="molecule type" value="Genomic_DNA"/>
</dbReference>
<protein>
    <recommendedName>
        <fullName evidence="1">Mitochondrial import inner membrane translocase subunit TIM50</fullName>
    </recommendedName>
</protein>
<dbReference type="InterPro" id="IPR023214">
    <property type="entry name" value="HAD_sf"/>
</dbReference>
<evidence type="ECO:0000313" key="4">
    <source>
        <dbReference type="Proteomes" id="UP000327013"/>
    </source>
</evidence>
<organism evidence="3 4">
    <name type="scientific">Carpinus fangiana</name>
    <dbReference type="NCBI Taxonomy" id="176857"/>
    <lineage>
        <taxon>Eukaryota</taxon>
        <taxon>Viridiplantae</taxon>
        <taxon>Streptophyta</taxon>
        <taxon>Embryophyta</taxon>
        <taxon>Tracheophyta</taxon>
        <taxon>Spermatophyta</taxon>
        <taxon>Magnoliopsida</taxon>
        <taxon>eudicotyledons</taxon>
        <taxon>Gunneridae</taxon>
        <taxon>Pentapetalae</taxon>
        <taxon>rosids</taxon>
        <taxon>fabids</taxon>
        <taxon>Fagales</taxon>
        <taxon>Betulaceae</taxon>
        <taxon>Carpinus</taxon>
    </lineage>
</organism>
<dbReference type="InterPro" id="IPR050365">
    <property type="entry name" value="TIM50"/>
</dbReference>
<comment type="subcellular location">
    <subcellularLocation>
        <location evidence="1">Mitochondrion inner membrane</location>
        <topology evidence="1">Single-pass membrane protein</topology>
    </subcellularLocation>
</comment>
<keyword evidence="1" id="KW-0813">Transport</keyword>
<dbReference type="SMART" id="SM00577">
    <property type="entry name" value="CPDc"/>
    <property type="match status" value="1"/>
</dbReference>
<keyword evidence="4" id="KW-1185">Reference proteome</keyword>
<dbReference type="GO" id="GO:0015031">
    <property type="term" value="P:protein transport"/>
    <property type="evidence" value="ECO:0007669"/>
    <property type="project" value="UniProtKB-KW"/>
</dbReference>
<comment type="function">
    <text evidence="1">Essential component of the TIM23 complex, a complex that mediates the translocation of transit peptide-containing proteins across the mitochondrial inner membrane.</text>
</comment>
<comment type="similarity">
    <text evidence="1">Belongs to the TIM50 family.</text>
</comment>
<dbReference type="InterPro" id="IPR004274">
    <property type="entry name" value="FCP1_dom"/>
</dbReference>
<name>A0A5N6RG52_9ROSI</name>
<keyword evidence="1" id="KW-0653">Protein transport</keyword>
<dbReference type="PROSITE" id="PS50969">
    <property type="entry name" value="FCP1"/>
    <property type="match status" value="1"/>
</dbReference>
<dbReference type="GO" id="GO:0005744">
    <property type="term" value="C:TIM23 mitochondrial import inner membrane translocase complex"/>
    <property type="evidence" value="ECO:0007669"/>
    <property type="project" value="UniProtKB-UniRule"/>
</dbReference>
<evidence type="ECO:0000259" key="2">
    <source>
        <dbReference type="PROSITE" id="PS50969"/>
    </source>
</evidence>
<keyword evidence="1" id="KW-0496">Mitochondrion</keyword>
<dbReference type="PANTHER" id="PTHR12210">
    <property type="entry name" value="DULLARD PROTEIN PHOSPHATASE"/>
    <property type="match status" value="1"/>
</dbReference>
<dbReference type="Proteomes" id="UP000327013">
    <property type="component" value="Chromosome 7"/>
</dbReference>
<dbReference type="SUPFAM" id="SSF56784">
    <property type="entry name" value="HAD-like"/>
    <property type="match status" value="1"/>
</dbReference>
<keyword evidence="1" id="KW-0809">Transit peptide</keyword>
<proteinExistence type="inferred from homology"/>
<dbReference type="OrthoDB" id="1711508at2759"/>
<dbReference type="Gene3D" id="3.40.50.1000">
    <property type="entry name" value="HAD superfamily/HAD-like"/>
    <property type="match status" value="1"/>
</dbReference>
<evidence type="ECO:0000256" key="1">
    <source>
        <dbReference type="RuleBase" id="RU365079"/>
    </source>
</evidence>
<gene>
    <name evidence="3" type="ORF">FH972_016523</name>
</gene>
<comment type="subunit">
    <text evidence="1">Component of the TIM23 complex.</text>
</comment>
<dbReference type="AlphaFoldDB" id="A0A5N6RG52"/>
<accession>A0A5N6RG52</accession>
<dbReference type="InterPro" id="IPR036412">
    <property type="entry name" value="HAD-like_sf"/>
</dbReference>
<feature type="domain" description="FCP1 homology" evidence="2">
    <location>
        <begin position="26"/>
        <end position="177"/>
    </location>
</feature>